<organism evidence="2 3">
    <name type="scientific">Cohnella nanjingensis</name>
    <dbReference type="NCBI Taxonomy" id="1387779"/>
    <lineage>
        <taxon>Bacteria</taxon>
        <taxon>Bacillati</taxon>
        <taxon>Bacillota</taxon>
        <taxon>Bacilli</taxon>
        <taxon>Bacillales</taxon>
        <taxon>Paenibacillaceae</taxon>
        <taxon>Cohnella</taxon>
    </lineage>
</organism>
<dbReference type="PANTHER" id="PTHR12110:SF41">
    <property type="entry name" value="INOSOSE DEHYDRATASE"/>
    <property type="match status" value="1"/>
</dbReference>
<dbReference type="InterPro" id="IPR013022">
    <property type="entry name" value="Xyl_isomerase-like_TIM-brl"/>
</dbReference>
<accession>A0A7X0RUK3</accession>
<evidence type="ECO:0000313" key="2">
    <source>
        <dbReference type="EMBL" id="MBB6673828.1"/>
    </source>
</evidence>
<comment type="caution">
    <text evidence="2">The sequence shown here is derived from an EMBL/GenBank/DDBJ whole genome shotgun (WGS) entry which is preliminary data.</text>
</comment>
<dbReference type="Gene3D" id="3.20.20.150">
    <property type="entry name" value="Divalent-metal-dependent TIM barrel enzymes"/>
    <property type="match status" value="1"/>
</dbReference>
<proteinExistence type="predicted"/>
<dbReference type="EMBL" id="JACJVP010000041">
    <property type="protein sequence ID" value="MBB6673828.1"/>
    <property type="molecule type" value="Genomic_DNA"/>
</dbReference>
<dbReference type="PANTHER" id="PTHR12110">
    <property type="entry name" value="HYDROXYPYRUVATE ISOMERASE"/>
    <property type="match status" value="1"/>
</dbReference>
<name>A0A7X0RUK3_9BACL</name>
<protein>
    <submittedName>
        <fullName evidence="2">Sugar phosphate isomerase/epimerase</fullName>
    </submittedName>
</protein>
<dbReference type="AlphaFoldDB" id="A0A7X0RUK3"/>
<gene>
    <name evidence="2" type="ORF">H7C19_24400</name>
</gene>
<evidence type="ECO:0000259" key="1">
    <source>
        <dbReference type="Pfam" id="PF01261"/>
    </source>
</evidence>
<dbReference type="Pfam" id="PF01261">
    <property type="entry name" value="AP_endonuc_2"/>
    <property type="match status" value="1"/>
</dbReference>
<reference evidence="2 3" key="1">
    <citation type="submission" date="2020-08" db="EMBL/GenBank/DDBJ databases">
        <title>Cohnella phylogeny.</title>
        <authorList>
            <person name="Dunlap C."/>
        </authorList>
    </citation>
    <scope>NUCLEOTIDE SEQUENCE [LARGE SCALE GENOMIC DNA]</scope>
    <source>
        <strain evidence="2 3">DSM 28246</strain>
    </source>
</reference>
<dbReference type="GO" id="GO:0016853">
    <property type="term" value="F:isomerase activity"/>
    <property type="evidence" value="ECO:0007669"/>
    <property type="project" value="UniProtKB-KW"/>
</dbReference>
<dbReference type="Proteomes" id="UP000547209">
    <property type="component" value="Unassembled WGS sequence"/>
</dbReference>
<dbReference type="SUPFAM" id="SSF51658">
    <property type="entry name" value="Xylose isomerase-like"/>
    <property type="match status" value="1"/>
</dbReference>
<evidence type="ECO:0000313" key="3">
    <source>
        <dbReference type="Proteomes" id="UP000547209"/>
    </source>
</evidence>
<keyword evidence="2" id="KW-0413">Isomerase</keyword>
<dbReference type="InterPro" id="IPR050312">
    <property type="entry name" value="IolE/XylAMocC-like"/>
</dbReference>
<sequence length="276" mass="31013">MGSMSVGSMSVALGLYSVYKELQRDLESTLRRVKAIGYEGVEFYGPFIHEPEKMKDLLEEIGLVNCGWHTEWKLLQADTIDATLDYHARAGTTNMIIPALGGPWQIGHQMSEDCADVWVQYAVRINELARLAEERNFRIGYHTHAHEFHTHFGESTPWSLLSEHTHSGVILELDTGNCMEAEADPAQAIADHPGRVQLVHCKPFSRKLGHETFIGSAMDDNDWPAILEACSRSGTEWLIVEHESETEYPQFDGAERCYAGLLEQLGQLQSAVDREV</sequence>
<keyword evidence="3" id="KW-1185">Reference proteome</keyword>
<dbReference type="InterPro" id="IPR036237">
    <property type="entry name" value="Xyl_isomerase-like_sf"/>
</dbReference>
<feature type="domain" description="Xylose isomerase-like TIM barrel" evidence="1">
    <location>
        <begin position="30"/>
        <end position="249"/>
    </location>
</feature>